<dbReference type="RefSeq" id="WP_090219567.1">
    <property type="nucleotide sequence ID" value="NZ_FOYO01000001.1"/>
</dbReference>
<keyword evidence="1" id="KW-0732">Signal</keyword>
<name>A0A1I6HY01_9RHOB</name>
<dbReference type="EMBL" id="FOYO01000001">
    <property type="protein sequence ID" value="SFR59346.1"/>
    <property type="molecule type" value="Genomic_DNA"/>
</dbReference>
<proteinExistence type="predicted"/>
<sequence>MSNPFNTSAMNVVAAVLALTSTTLTFADEMLIIDPNSGEAVFFTESASEAYSQGLRNDDGGASATKGYRTQIYDLASDLPEGGAGVLVVDPITGEVVSLTDIDVSSLSDDDRRFIGDQLFFQGIGPNHASQGDLIFN</sequence>
<evidence type="ECO:0000313" key="3">
    <source>
        <dbReference type="Proteomes" id="UP000199658"/>
    </source>
</evidence>
<organism evidence="2 3">
    <name type="scientific">Litoreibacter janthinus</name>
    <dbReference type="NCBI Taxonomy" id="670154"/>
    <lineage>
        <taxon>Bacteria</taxon>
        <taxon>Pseudomonadati</taxon>
        <taxon>Pseudomonadota</taxon>
        <taxon>Alphaproteobacteria</taxon>
        <taxon>Rhodobacterales</taxon>
        <taxon>Roseobacteraceae</taxon>
        <taxon>Litoreibacter</taxon>
    </lineage>
</organism>
<evidence type="ECO:0000313" key="2">
    <source>
        <dbReference type="EMBL" id="SFR59346.1"/>
    </source>
</evidence>
<evidence type="ECO:0000256" key="1">
    <source>
        <dbReference type="SAM" id="SignalP"/>
    </source>
</evidence>
<gene>
    <name evidence="2" type="ORF">SAMN04488002_3574</name>
</gene>
<accession>A0A1I6HY01</accession>
<dbReference type="Proteomes" id="UP000199658">
    <property type="component" value="Unassembled WGS sequence"/>
</dbReference>
<feature type="chain" id="PRO_5011567531" description="Alkaline phosphatase" evidence="1">
    <location>
        <begin position="28"/>
        <end position="137"/>
    </location>
</feature>
<reference evidence="3" key="1">
    <citation type="submission" date="2016-10" db="EMBL/GenBank/DDBJ databases">
        <authorList>
            <person name="Varghese N."/>
            <person name="Submissions S."/>
        </authorList>
    </citation>
    <scope>NUCLEOTIDE SEQUENCE [LARGE SCALE GENOMIC DNA]</scope>
    <source>
        <strain evidence="3">DSM 26921</strain>
    </source>
</reference>
<dbReference type="STRING" id="670154.SAMN04488002_3574"/>
<feature type="signal peptide" evidence="1">
    <location>
        <begin position="1"/>
        <end position="27"/>
    </location>
</feature>
<protein>
    <recommendedName>
        <fullName evidence="4">Alkaline phosphatase</fullName>
    </recommendedName>
</protein>
<dbReference type="OrthoDB" id="7876029at2"/>
<dbReference type="AlphaFoldDB" id="A0A1I6HY01"/>
<evidence type="ECO:0008006" key="4">
    <source>
        <dbReference type="Google" id="ProtNLM"/>
    </source>
</evidence>
<keyword evidence="3" id="KW-1185">Reference proteome</keyword>